<organism evidence="9 10">
    <name type="scientific">Clostridium polyendosporum</name>
    <dbReference type="NCBI Taxonomy" id="69208"/>
    <lineage>
        <taxon>Bacteria</taxon>
        <taxon>Bacillati</taxon>
        <taxon>Bacillota</taxon>
        <taxon>Clostridia</taxon>
        <taxon>Eubacteriales</taxon>
        <taxon>Clostridiaceae</taxon>
        <taxon>Clostridium</taxon>
    </lineage>
</organism>
<dbReference type="PANTHER" id="PTHR32439:SF9">
    <property type="entry name" value="BLR3264 PROTEIN"/>
    <property type="match status" value="1"/>
</dbReference>
<dbReference type="GO" id="GO:0020037">
    <property type="term" value="F:heme binding"/>
    <property type="evidence" value="ECO:0007669"/>
    <property type="project" value="InterPro"/>
</dbReference>
<evidence type="ECO:0000256" key="3">
    <source>
        <dbReference type="ARBA" id="ARBA00022723"/>
    </source>
</evidence>
<dbReference type="RefSeq" id="WP_246503427.1">
    <property type="nucleotide sequence ID" value="NZ_BOPZ01000002.1"/>
</dbReference>
<dbReference type="Pfam" id="PF01077">
    <property type="entry name" value="NIR_SIR"/>
    <property type="match status" value="1"/>
</dbReference>
<dbReference type="PANTHER" id="PTHR32439">
    <property type="entry name" value="FERREDOXIN--NITRITE REDUCTASE, CHLOROPLASTIC"/>
    <property type="match status" value="1"/>
</dbReference>
<feature type="domain" description="Nitrite/Sulfite reductase ferredoxin-like" evidence="8">
    <location>
        <begin position="308"/>
        <end position="369"/>
    </location>
</feature>
<dbReference type="SUPFAM" id="SSF56014">
    <property type="entry name" value="Nitrite and sulphite reductase 4Fe-4S domain-like"/>
    <property type="match status" value="2"/>
</dbReference>
<dbReference type="InterPro" id="IPR045854">
    <property type="entry name" value="NO2/SO3_Rdtase_4Fe4S_sf"/>
</dbReference>
<keyword evidence="5" id="KW-0408">Iron</keyword>
<dbReference type="GO" id="GO:0046872">
    <property type="term" value="F:metal ion binding"/>
    <property type="evidence" value="ECO:0007669"/>
    <property type="project" value="UniProtKB-KW"/>
</dbReference>
<dbReference type="SUPFAM" id="SSF55124">
    <property type="entry name" value="Nitrite/Sulfite reductase N-terminal domain-like"/>
    <property type="match status" value="2"/>
</dbReference>
<keyword evidence="6" id="KW-0411">Iron-sulfur</keyword>
<proteinExistence type="predicted"/>
<keyword evidence="1" id="KW-0004">4Fe-4S</keyword>
<comment type="caution">
    <text evidence="9">The sequence shown here is derived from an EMBL/GenBank/DDBJ whole genome shotgun (WGS) entry which is preliminary data.</text>
</comment>
<dbReference type="InterPro" id="IPR005117">
    <property type="entry name" value="NiRdtase/SiRdtase_haem-b_fer"/>
</dbReference>
<evidence type="ECO:0000313" key="9">
    <source>
        <dbReference type="EMBL" id="GIM27731.1"/>
    </source>
</evidence>
<evidence type="ECO:0000256" key="2">
    <source>
        <dbReference type="ARBA" id="ARBA00022617"/>
    </source>
</evidence>
<dbReference type="AlphaFoldDB" id="A0A919RXV1"/>
<dbReference type="Pfam" id="PF03460">
    <property type="entry name" value="NIR_SIR_ferr"/>
    <property type="match status" value="2"/>
</dbReference>
<dbReference type="Gene3D" id="3.90.480.10">
    <property type="entry name" value="Sulfite Reductase Hemoprotein,Domain 2"/>
    <property type="match status" value="1"/>
</dbReference>
<keyword evidence="3" id="KW-0479">Metal-binding</keyword>
<keyword evidence="2" id="KW-0349">Heme</keyword>
<protein>
    <submittedName>
        <fullName evidence="9">Ferredoxin--nitrite reductase</fullName>
    </submittedName>
</protein>
<feature type="domain" description="Nitrite/Sulfite reductase ferredoxin-like" evidence="8">
    <location>
        <begin position="46"/>
        <end position="106"/>
    </location>
</feature>
<accession>A0A919RXV1</accession>
<dbReference type="GO" id="GO:0051539">
    <property type="term" value="F:4 iron, 4 sulfur cluster binding"/>
    <property type="evidence" value="ECO:0007669"/>
    <property type="project" value="UniProtKB-KW"/>
</dbReference>
<evidence type="ECO:0000259" key="7">
    <source>
        <dbReference type="Pfam" id="PF01077"/>
    </source>
</evidence>
<sequence>MIKITEEILKSVEEYKSNLQQYKEGKLDNFKSFSAFMGIYKEGLKDTYMVRPRIPGGVVKLDQLKVISDIAKKYAESKIRFTTRQDIQFHSVKIDYLDSVLEELVKAGLTTKGAGGDSVRNVACSPLSGVAQDEVFDVTPYMKEVANYMMKDPANLRLPRKYKVSFSNSPEDTANATIADIGFVAKIVDGKKGFEVYAGGGLGGGAAVSLKLEDFIEDADALYYVQAMKQVFEREGDRTNRHKARLRFVVKRLGEEGFIQLFRNELDKLRAEKDLKLNIDSKEEKTQNTVEDNKSQWDKKYENLIFSQKQAGYYSVYIHPQNGSMSTDNLDKVLDFLTSLNYETSIRLTLTQGFFVRDLKEKDVQNLIDITSKFSSVFNIYNSITCAGPTICNFGINDSQGLLIGIVEAFKNASVEIKSALPRMFISGCHNSCGQHQRGVIGLTGKKKRTDDGVIPVYGISFNGRLGSNVARFGEVYGDIPAKKIPKFLIELADLKVNSGYIDFVEFIENKEREVKELVSKYSSLESFSENPGLYSDFSCKEGL</sequence>
<keyword evidence="4" id="KW-0560">Oxidoreductase</keyword>
<dbReference type="Proteomes" id="UP000679179">
    <property type="component" value="Unassembled WGS sequence"/>
</dbReference>
<dbReference type="InterPro" id="IPR036136">
    <property type="entry name" value="Nit/Sulf_reduc_fer-like_dom_sf"/>
</dbReference>
<keyword evidence="10" id="KW-1185">Reference proteome</keyword>
<feature type="domain" description="Nitrite/sulphite reductase 4Fe-4S" evidence="7">
    <location>
        <begin position="116"/>
        <end position="267"/>
    </location>
</feature>
<dbReference type="Gene3D" id="3.30.413.10">
    <property type="entry name" value="Sulfite Reductase Hemoprotein, domain 1"/>
    <property type="match status" value="2"/>
</dbReference>
<evidence type="ECO:0000256" key="4">
    <source>
        <dbReference type="ARBA" id="ARBA00023002"/>
    </source>
</evidence>
<dbReference type="InterPro" id="IPR006067">
    <property type="entry name" value="NO2/SO3_Rdtase_4Fe4S_dom"/>
</dbReference>
<dbReference type="GO" id="GO:0016491">
    <property type="term" value="F:oxidoreductase activity"/>
    <property type="evidence" value="ECO:0007669"/>
    <property type="project" value="UniProtKB-KW"/>
</dbReference>
<gene>
    <name evidence="9" type="ORF">CPJCM30710_03970</name>
</gene>
<reference evidence="9" key="1">
    <citation type="submission" date="2021-03" db="EMBL/GenBank/DDBJ databases">
        <title>Taxonomic study of Clostridium polyendosporum from meadow-gley soil under rice.</title>
        <authorList>
            <person name="Kobayashi H."/>
            <person name="Tanizawa Y."/>
            <person name="Yagura M."/>
        </authorList>
    </citation>
    <scope>NUCLEOTIDE SEQUENCE</scope>
    <source>
        <strain evidence="9">JCM 30710</strain>
    </source>
</reference>
<evidence type="ECO:0000259" key="8">
    <source>
        <dbReference type="Pfam" id="PF03460"/>
    </source>
</evidence>
<name>A0A919RXV1_9CLOT</name>
<evidence type="ECO:0000256" key="5">
    <source>
        <dbReference type="ARBA" id="ARBA00023004"/>
    </source>
</evidence>
<evidence type="ECO:0000313" key="10">
    <source>
        <dbReference type="Proteomes" id="UP000679179"/>
    </source>
</evidence>
<dbReference type="InterPro" id="IPR051329">
    <property type="entry name" value="NIR_SIR_4Fe-4S"/>
</dbReference>
<dbReference type="EMBL" id="BOPZ01000002">
    <property type="protein sequence ID" value="GIM27731.1"/>
    <property type="molecule type" value="Genomic_DNA"/>
</dbReference>
<evidence type="ECO:0000256" key="6">
    <source>
        <dbReference type="ARBA" id="ARBA00023014"/>
    </source>
</evidence>
<evidence type="ECO:0000256" key="1">
    <source>
        <dbReference type="ARBA" id="ARBA00022485"/>
    </source>
</evidence>